<dbReference type="SUPFAM" id="SSF46785">
    <property type="entry name" value="Winged helix' DNA-binding domain"/>
    <property type="match status" value="1"/>
</dbReference>
<evidence type="ECO:0000259" key="1">
    <source>
        <dbReference type="Pfam" id="PF03551"/>
    </source>
</evidence>
<sequence length="139" mass="16562">MKDTNKIKHENGKKIRCPEKDNTVNKKFGYPERGWIQLLILRHTYEKPLYGYDLMKILENTSRTTSKVKSGSMYTALRRMEEQGLLKSKWATSDLGPERRMYFPTKKGTEYLKNWLHVISDRIGVVDELINFYKDRFHE</sequence>
<dbReference type="AlphaFoldDB" id="A0A0G0YM14"/>
<organism evidence="2 3">
    <name type="scientific">candidate division WWE3 bacterium GW2011_GWF1_42_14</name>
    <dbReference type="NCBI Taxonomy" id="1619138"/>
    <lineage>
        <taxon>Bacteria</taxon>
        <taxon>Katanobacteria</taxon>
    </lineage>
</organism>
<dbReference type="Pfam" id="PF03551">
    <property type="entry name" value="PadR"/>
    <property type="match status" value="1"/>
</dbReference>
<dbReference type="PANTHER" id="PTHR33169:SF14">
    <property type="entry name" value="TRANSCRIPTIONAL REGULATOR RV3488"/>
    <property type="match status" value="1"/>
</dbReference>
<accession>A0A0G0YM14</accession>
<dbReference type="InterPro" id="IPR036390">
    <property type="entry name" value="WH_DNA-bd_sf"/>
</dbReference>
<evidence type="ECO:0000313" key="2">
    <source>
        <dbReference type="EMBL" id="KKS37720.1"/>
    </source>
</evidence>
<feature type="domain" description="Transcription regulator PadR N-terminal" evidence="1">
    <location>
        <begin position="40"/>
        <end position="113"/>
    </location>
</feature>
<dbReference type="InterPro" id="IPR005149">
    <property type="entry name" value="Tscrpt_reg_PadR_N"/>
</dbReference>
<name>A0A0G0YM14_UNCKA</name>
<dbReference type="InterPro" id="IPR036388">
    <property type="entry name" value="WH-like_DNA-bd_sf"/>
</dbReference>
<dbReference type="PANTHER" id="PTHR33169">
    <property type="entry name" value="PADR-FAMILY TRANSCRIPTIONAL REGULATOR"/>
    <property type="match status" value="1"/>
</dbReference>
<comment type="caution">
    <text evidence="2">The sequence shown here is derived from an EMBL/GenBank/DDBJ whole genome shotgun (WGS) entry which is preliminary data.</text>
</comment>
<reference evidence="2 3" key="1">
    <citation type="journal article" date="2015" name="Nature">
        <title>rRNA introns, odd ribosomes, and small enigmatic genomes across a large radiation of phyla.</title>
        <authorList>
            <person name="Brown C.T."/>
            <person name="Hug L.A."/>
            <person name="Thomas B.C."/>
            <person name="Sharon I."/>
            <person name="Castelle C.J."/>
            <person name="Singh A."/>
            <person name="Wilkins M.J."/>
            <person name="Williams K.H."/>
            <person name="Banfield J.F."/>
        </authorList>
    </citation>
    <scope>NUCLEOTIDE SEQUENCE [LARGE SCALE GENOMIC DNA]</scope>
</reference>
<dbReference type="Proteomes" id="UP000033847">
    <property type="component" value="Unassembled WGS sequence"/>
</dbReference>
<proteinExistence type="predicted"/>
<protein>
    <submittedName>
        <fullName evidence="2">Transcriptional regulator, PadR-like protein family</fullName>
    </submittedName>
</protein>
<gene>
    <name evidence="2" type="ORF">UV00_C0012G0019</name>
</gene>
<evidence type="ECO:0000313" key="3">
    <source>
        <dbReference type="Proteomes" id="UP000033847"/>
    </source>
</evidence>
<dbReference type="Gene3D" id="1.10.10.10">
    <property type="entry name" value="Winged helix-like DNA-binding domain superfamily/Winged helix DNA-binding domain"/>
    <property type="match status" value="1"/>
</dbReference>
<dbReference type="EMBL" id="LCCU01000012">
    <property type="protein sequence ID" value="KKS37720.1"/>
    <property type="molecule type" value="Genomic_DNA"/>
</dbReference>
<dbReference type="InterPro" id="IPR052509">
    <property type="entry name" value="Metal_resp_DNA-bind_regulator"/>
</dbReference>